<dbReference type="Gene3D" id="3.30.70.100">
    <property type="match status" value="1"/>
</dbReference>
<reference evidence="4 5" key="1">
    <citation type="journal article" date="2018" name="Front. Microbiol.">
        <title>Genomic and genetic insights into a cosmopolitan fungus, Paecilomyces variotii (Eurotiales).</title>
        <authorList>
            <person name="Urquhart A.S."/>
            <person name="Mondo S.J."/>
            <person name="Makela M.R."/>
            <person name="Hane J.K."/>
            <person name="Wiebenga A."/>
            <person name="He G."/>
            <person name="Mihaltcheva S."/>
            <person name="Pangilinan J."/>
            <person name="Lipzen A."/>
            <person name="Barry K."/>
            <person name="de Vries R.P."/>
            <person name="Grigoriev I.V."/>
            <person name="Idnurm A."/>
        </authorList>
    </citation>
    <scope>NUCLEOTIDE SEQUENCE [LARGE SCALE GENOMIC DNA]</scope>
    <source>
        <strain evidence="4 5">CBS 101075</strain>
    </source>
</reference>
<name>A0A443HTW4_BYSSP</name>
<dbReference type="SUPFAM" id="SSF54909">
    <property type="entry name" value="Dimeric alpha+beta barrel"/>
    <property type="match status" value="1"/>
</dbReference>
<dbReference type="RefSeq" id="XP_028484903.1">
    <property type="nucleotide sequence ID" value="XM_028630765.1"/>
</dbReference>
<keyword evidence="5" id="KW-1185">Reference proteome</keyword>
<dbReference type="STRING" id="264951.A0A443HTW4"/>
<evidence type="ECO:0000256" key="2">
    <source>
        <dbReference type="SAM" id="SignalP"/>
    </source>
</evidence>
<gene>
    <name evidence="4" type="ORF">C8Q69DRAFT_469504</name>
</gene>
<dbReference type="PROSITE" id="PS51502">
    <property type="entry name" value="S_R_A_B_BARREL"/>
    <property type="match status" value="1"/>
</dbReference>
<dbReference type="AlphaFoldDB" id="A0A443HTW4"/>
<sequence>MVASRYLLIGCLLILAIASFTWLSPLSSSPPASATVVTHIVLFQFQKTASAESIKDVLTRLAALKDQCIHPSTQKPYILSLKGGTDNSPERLQGGMTHAFIMEFANTEDRDYYVQKDPIHLGFIKVAGEVLEKTQIVDFIDGVFV</sequence>
<evidence type="ECO:0000313" key="4">
    <source>
        <dbReference type="EMBL" id="RWQ95258.1"/>
    </source>
</evidence>
<dbReference type="InterPro" id="IPR013097">
    <property type="entry name" value="Dabb"/>
</dbReference>
<dbReference type="PANTHER" id="PTHR33178:SF10">
    <property type="entry name" value="STRESS-RESPONSE A_B BARREL DOMAIN-CONTAINING PROTEIN"/>
    <property type="match status" value="1"/>
</dbReference>
<evidence type="ECO:0000259" key="3">
    <source>
        <dbReference type="PROSITE" id="PS51502"/>
    </source>
</evidence>
<accession>A0A443HTW4</accession>
<dbReference type="EMBL" id="RCNU01000006">
    <property type="protein sequence ID" value="RWQ95258.1"/>
    <property type="molecule type" value="Genomic_DNA"/>
</dbReference>
<dbReference type="SMART" id="SM00886">
    <property type="entry name" value="Dabb"/>
    <property type="match status" value="1"/>
</dbReference>
<dbReference type="VEuPathDB" id="FungiDB:C8Q69DRAFT_469504"/>
<comment type="caution">
    <text evidence="4">The sequence shown here is derived from an EMBL/GenBank/DDBJ whole genome shotgun (WGS) entry which is preliminary data.</text>
</comment>
<feature type="domain" description="Stress-response A/B barrel" evidence="3">
    <location>
        <begin position="37"/>
        <end position="139"/>
    </location>
</feature>
<dbReference type="Proteomes" id="UP000283841">
    <property type="component" value="Unassembled WGS sequence"/>
</dbReference>
<dbReference type="InterPro" id="IPR011008">
    <property type="entry name" value="Dimeric_a/b-barrel"/>
</dbReference>
<proteinExistence type="predicted"/>
<organism evidence="4 5">
    <name type="scientific">Byssochlamys spectabilis</name>
    <name type="common">Paecilomyces variotii</name>
    <dbReference type="NCBI Taxonomy" id="264951"/>
    <lineage>
        <taxon>Eukaryota</taxon>
        <taxon>Fungi</taxon>
        <taxon>Dikarya</taxon>
        <taxon>Ascomycota</taxon>
        <taxon>Pezizomycotina</taxon>
        <taxon>Eurotiomycetes</taxon>
        <taxon>Eurotiomycetidae</taxon>
        <taxon>Eurotiales</taxon>
        <taxon>Thermoascaceae</taxon>
        <taxon>Paecilomyces</taxon>
    </lineage>
</organism>
<dbReference type="GeneID" id="39600042"/>
<dbReference type="InterPro" id="IPR044662">
    <property type="entry name" value="HS1/DABB1-like"/>
</dbReference>
<comment type="subunit">
    <text evidence="1">Homodimer.</text>
</comment>
<evidence type="ECO:0000256" key="1">
    <source>
        <dbReference type="ARBA" id="ARBA00011738"/>
    </source>
</evidence>
<dbReference type="PANTHER" id="PTHR33178">
    <property type="match status" value="1"/>
</dbReference>
<feature type="chain" id="PRO_5019044643" description="Stress-response A/B barrel domain-containing protein" evidence="2">
    <location>
        <begin position="24"/>
        <end position="145"/>
    </location>
</feature>
<protein>
    <recommendedName>
        <fullName evidence="3">Stress-response A/B barrel domain-containing protein</fullName>
    </recommendedName>
</protein>
<feature type="signal peptide" evidence="2">
    <location>
        <begin position="1"/>
        <end position="23"/>
    </location>
</feature>
<keyword evidence="2" id="KW-0732">Signal</keyword>
<dbReference type="Pfam" id="PF07876">
    <property type="entry name" value="Dabb"/>
    <property type="match status" value="1"/>
</dbReference>
<evidence type="ECO:0000313" key="5">
    <source>
        <dbReference type="Proteomes" id="UP000283841"/>
    </source>
</evidence>